<feature type="transmembrane region" description="Helical" evidence="7">
    <location>
        <begin position="256"/>
        <end position="278"/>
    </location>
</feature>
<evidence type="ECO:0000256" key="6">
    <source>
        <dbReference type="ARBA" id="ARBA00023136"/>
    </source>
</evidence>
<keyword evidence="4" id="KW-0029">Amino-acid transport</keyword>
<dbReference type="Pfam" id="PF01490">
    <property type="entry name" value="Aa_trans"/>
    <property type="match status" value="1"/>
</dbReference>
<feature type="transmembrane region" description="Helical" evidence="7">
    <location>
        <begin position="20"/>
        <end position="37"/>
    </location>
</feature>
<dbReference type="PANTHER" id="PTHR48017">
    <property type="entry name" value="OS05G0424000 PROTEIN-RELATED"/>
    <property type="match status" value="1"/>
</dbReference>
<evidence type="ECO:0000256" key="3">
    <source>
        <dbReference type="ARBA" id="ARBA00022692"/>
    </source>
</evidence>
<evidence type="ECO:0000256" key="4">
    <source>
        <dbReference type="ARBA" id="ARBA00022970"/>
    </source>
</evidence>
<gene>
    <name evidence="9" type="ORF">VitviT2T_028927</name>
</gene>
<evidence type="ECO:0000256" key="7">
    <source>
        <dbReference type="SAM" id="Phobius"/>
    </source>
</evidence>
<evidence type="ECO:0000256" key="2">
    <source>
        <dbReference type="ARBA" id="ARBA00022448"/>
    </source>
</evidence>
<dbReference type="Proteomes" id="UP001227230">
    <property type="component" value="Chromosome 18"/>
</dbReference>
<accession>A0ABY9DY38</accession>
<protein>
    <recommendedName>
        <fullName evidence="8">Amino acid transporter transmembrane domain-containing protein</fullName>
    </recommendedName>
</protein>
<feature type="transmembrane region" description="Helical" evidence="7">
    <location>
        <begin position="43"/>
        <end position="67"/>
    </location>
</feature>
<feature type="domain" description="Amino acid transporter transmembrane" evidence="8">
    <location>
        <begin position="10"/>
        <end position="439"/>
    </location>
</feature>
<dbReference type="InterPro" id="IPR013057">
    <property type="entry name" value="AA_transpt_TM"/>
</dbReference>
<keyword evidence="10" id="KW-1185">Reference proteome</keyword>
<evidence type="ECO:0000313" key="10">
    <source>
        <dbReference type="Proteomes" id="UP001227230"/>
    </source>
</evidence>
<evidence type="ECO:0000313" key="9">
    <source>
        <dbReference type="EMBL" id="WKA11429.1"/>
    </source>
</evidence>
<keyword evidence="5 7" id="KW-1133">Transmembrane helix</keyword>
<comment type="subcellular location">
    <subcellularLocation>
        <location evidence="1">Membrane</location>
    </subcellularLocation>
</comment>
<name>A0ABY9DY38_VITVI</name>
<dbReference type="EMBL" id="CP126665">
    <property type="protein sequence ID" value="WKA11429.1"/>
    <property type="molecule type" value="Genomic_DNA"/>
</dbReference>
<evidence type="ECO:0000256" key="5">
    <source>
        <dbReference type="ARBA" id="ARBA00022989"/>
    </source>
</evidence>
<keyword evidence="3 7" id="KW-0812">Transmembrane</keyword>
<feature type="transmembrane region" description="Helical" evidence="7">
    <location>
        <begin position="416"/>
        <end position="438"/>
    </location>
</feature>
<feature type="transmembrane region" description="Helical" evidence="7">
    <location>
        <begin position="214"/>
        <end position="235"/>
    </location>
</feature>
<evidence type="ECO:0000259" key="8">
    <source>
        <dbReference type="Pfam" id="PF01490"/>
    </source>
</evidence>
<organism evidence="9 10">
    <name type="scientific">Vitis vinifera</name>
    <name type="common">Grape</name>
    <dbReference type="NCBI Taxonomy" id="29760"/>
    <lineage>
        <taxon>Eukaryota</taxon>
        <taxon>Viridiplantae</taxon>
        <taxon>Streptophyta</taxon>
        <taxon>Embryophyta</taxon>
        <taxon>Tracheophyta</taxon>
        <taxon>Spermatophyta</taxon>
        <taxon>Magnoliopsida</taxon>
        <taxon>eudicotyledons</taxon>
        <taxon>Gunneridae</taxon>
        <taxon>Pentapetalae</taxon>
        <taxon>rosids</taxon>
        <taxon>Vitales</taxon>
        <taxon>Vitaceae</taxon>
        <taxon>Viteae</taxon>
        <taxon>Vitis</taxon>
    </lineage>
</organism>
<proteinExistence type="predicted"/>
<feature type="transmembrane region" description="Helical" evidence="7">
    <location>
        <begin position="298"/>
        <end position="319"/>
    </location>
</feature>
<reference evidence="9 10" key="1">
    <citation type="journal article" date="2023" name="Hortic Res">
        <title>The complete reference genome for grapevine (Vitis vinifera L.) genetics and breeding.</title>
        <authorList>
            <person name="Shi X."/>
            <person name="Cao S."/>
            <person name="Wang X."/>
            <person name="Huang S."/>
            <person name="Wang Y."/>
            <person name="Liu Z."/>
            <person name="Liu W."/>
            <person name="Leng X."/>
            <person name="Peng Y."/>
            <person name="Wang N."/>
            <person name="Wang Y."/>
            <person name="Ma Z."/>
            <person name="Xu X."/>
            <person name="Zhang F."/>
            <person name="Xue H."/>
            <person name="Zhong H."/>
            <person name="Wang Y."/>
            <person name="Zhang K."/>
            <person name="Velt A."/>
            <person name="Avia K."/>
            <person name="Holtgrawe D."/>
            <person name="Grimplet J."/>
            <person name="Matus J.T."/>
            <person name="Ware D."/>
            <person name="Wu X."/>
            <person name="Wang H."/>
            <person name="Liu C."/>
            <person name="Fang Y."/>
            <person name="Rustenholz C."/>
            <person name="Cheng Z."/>
            <person name="Xiao H."/>
            <person name="Zhou Y."/>
        </authorList>
    </citation>
    <scope>NUCLEOTIDE SEQUENCE [LARGE SCALE GENOMIC DNA]</scope>
    <source>
        <strain evidence="10">cv. Pinot noir / PN40024</strain>
        <tissue evidence="9">Leaf</tissue>
    </source>
</reference>
<feature type="transmembrane region" description="Helical" evidence="7">
    <location>
        <begin position="163"/>
        <end position="187"/>
    </location>
</feature>
<feature type="transmembrane region" description="Helical" evidence="7">
    <location>
        <begin position="384"/>
        <end position="404"/>
    </location>
</feature>
<sequence length="454" mass="50973">MDTEDDGHARTGTFWRTMPHAFTSIVGSGILALPWTLAQLGWIVGPFVIVFFAAITYYFASLLCDCYRTPDQIKGKRNRTYMDAVRVFLGERNVLICGILQYSALWGTMIGYTITTTISIATVKRSICFHQHMSRCDVQGNVYMMAFGAMEIVLSQFPNLEKVTFLSVIATVTSFIYSLIALGLSIAKLSTTHKLKGTIMVAHVGKDIATSTKVWHVFQALGNVAFAYTYAWLLLEIQDTLKSPPPENKVMKKVSFYTILGTAIFYCSLGFIGYAAFGSDAPGNILTGFDEPVWLVDVGNIAVIIHLIGGYQVFGQVIFATNERLLTSRLSTSFFNRTYTIRFSFIRNRSFHFSFSRLLMRTVFVILTTLVAMIFPFFNAILSILGSISFWPITVYFPMHMYMIQAKIKKGSPTWMVFYVLSFVCLIVSLVSVIGSVADISQNLRHAKIFHIEL</sequence>
<keyword evidence="2" id="KW-0813">Transport</keyword>
<evidence type="ECO:0000256" key="1">
    <source>
        <dbReference type="ARBA" id="ARBA00004370"/>
    </source>
</evidence>
<keyword evidence="6 7" id="KW-0472">Membrane</keyword>